<accession>A0ABY5NJ98</accession>
<dbReference type="PANTHER" id="PTHR36509:SF2">
    <property type="entry name" value="BLL3101 PROTEIN"/>
    <property type="match status" value="1"/>
</dbReference>
<protein>
    <submittedName>
        <fullName evidence="4">DUF1214 domain-containing protein</fullName>
    </submittedName>
</protein>
<dbReference type="SUPFAM" id="SSF160935">
    <property type="entry name" value="VPA0735-like"/>
    <property type="match status" value="1"/>
</dbReference>
<dbReference type="Pfam" id="PF06742">
    <property type="entry name" value="DUF1214"/>
    <property type="match status" value="1"/>
</dbReference>
<organism evidence="4 5">
    <name type="scientific">Microbacterium elymi</name>
    <dbReference type="NCBI Taxonomy" id="2909587"/>
    <lineage>
        <taxon>Bacteria</taxon>
        <taxon>Bacillati</taxon>
        <taxon>Actinomycetota</taxon>
        <taxon>Actinomycetes</taxon>
        <taxon>Micrococcales</taxon>
        <taxon>Microbacteriaceae</taxon>
        <taxon>Microbacterium</taxon>
    </lineage>
</organism>
<dbReference type="Proteomes" id="UP001054811">
    <property type="component" value="Chromosome"/>
</dbReference>
<keyword evidence="2" id="KW-1133">Transmembrane helix</keyword>
<dbReference type="PANTHER" id="PTHR36509">
    <property type="entry name" value="BLL3101 PROTEIN"/>
    <property type="match status" value="1"/>
</dbReference>
<reference evidence="4" key="1">
    <citation type="submission" date="2022-01" db="EMBL/GenBank/DDBJ databases">
        <title>Microbacterium eymi and Microbacterium rhizovicinus sp. nov., isolated from the rhizospheric soil of Elymus tsukushiensis, a plant native to the Dokdo Islands, Republic of Korea.</title>
        <authorList>
            <person name="Hwang Y.J."/>
        </authorList>
    </citation>
    <scope>NUCLEOTIDE SEQUENCE</scope>
    <source>
        <strain evidence="4">KUDC0405</strain>
    </source>
</reference>
<keyword evidence="2" id="KW-0812">Transmembrane</keyword>
<feature type="transmembrane region" description="Helical" evidence="2">
    <location>
        <begin position="12"/>
        <end position="36"/>
    </location>
</feature>
<dbReference type="InterPro" id="IPR010621">
    <property type="entry name" value="DUF1214"/>
</dbReference>
<evidence type="ECO:0000256" key="2">
    <source>
        <dbReference type="SAM" id="Phobius"/>
    </source>
</evidence>
<evidence type="ECO:0000256" key="1">
    <source>
        <dbReference type="SAM" id="MobiDB-lite"/>
    </source>
</evidence>
<dbReference type="EMBL" id="CP091139">
    <property type="protein sequence ID" value="UUT35156.1"/>
    <property type="molecule type" value="Genomic_DNA"/>
</dbReference>
<dbReference type="Gene3D" id="2.60.120.600">
    <property type="entry name" value="Domain of unknown function DUF1214, C-terminal domain"/>
    <property type="match status" value="1"/>
</dbReference>
<proteinExistence type="predicted"/>
<dbReference type="InterPro" id="IPR037049">
    <property type="entry name" value="DUF1214_C_sf"/>
</dbReference>
<feature type="region of interest" description="Disordered" evidence="1">
    <location>
        <begin position="46"/>
        <end position="73"/>
    </location>
</feature>
<evidence type="ECO:0000259" key="3">
    <source>
        <dbReference type="Pfam" id="PF06742"/>
    </source>
</evidence>
<keyword evidence="2" id="KW-0472">Membrane</keyword>
<name>A0ABY5NJ98_9MICO</name>
<keyword evidence="5" id="KW-1185">Reference proteome</keyword>
<evidence type="ECO:0000313" key="5">
    <source>
        <dbReference type="Proteomes" id="UP001054811"/>
    </source>
</evidence>
<sequence length="206" mass="21903">MAGILAWIAQSGVVQGIIIGATLAFLTAILILNLVARRLTTTDNGWRQHPPLRPARQRRARAGGLREGAAGRQRVRRGRVLEGDSGCRGPAAHRSAELPAALPAGAAAAPPRLLVADRDRHRRIHGGGCRRPGRHRRSGELAQGADGAVDIVLRHDPPPGAPQNWLAVPSGRFSLMLRVYLPGSEILDGSYRVAPVVRAAELATAV</sequence>
<evidence type="ECO:0000313" key="4">
    <source>
        <dbReference type="EMBL" id="UUT35156.1"/>
    </source>
</evidence>
<gene>
    <name evidence="4" type="ORF">L2X98_33455</name>
</gene>
<feature type="domain" description="DUF1214" evidence="3">
    <location>
        <begin position="128"/>
        <end position="182"/>
    </location>
</feature>